<feature type="transmembrane region" description="Helical" evidence="1">
    <location>
        <begin position="71"/>
        <end position="90"/>
    </location>
</feature>
<dbReference type="Proteomes" id="UP000321248">
    <property type="component" value="Unassembled WGS sequence"/>
</dbReference>
<evidence type="ECO:0000256" key="1">
    <source>
        <dbReference type="SAM" id="Phobius"/>
    </source>
</evidence>
<feature type="transmembrane region" description="Helical" evidence="1">
    <location>
        <begin position="161"/>
        <end position="180"/>
    </location>
</feature>
<feature type="transmembrane region" description="Helical" evidence="1">
    <location>
        <begin position="192"/>
        <end position="213"/>
    </location>
</feature>
<keyword evidence="3" id="KW-1185">Reference proteome</keyword>
<name>A0A5C8KLP7_9GAMM</name>
<feature type="transmembrane region" description="Helical" evidence="1">
    <location>
        <begin position="37"/>
        <end position="59"/>
    </location>
</feature>
<gene>
    <name evidence="2" type="ORF">FU658_11260</name>
</gene>
<evidence type="ECO:0008006" key="4">
    <source>
        <dbReference type="Google" id="ProtNLM"/>
    </source>
</evidence>
<organism evidence="2 3">
    <name type="scientific">Alkalisalibacterium limincola</name>
    <dbReference type="NCBI Taxonomy" id="2699169"/>
    <lineage>
        <taxon>Bacteria</taxon>
        <taxon>Pseudomonadati</taxon>
        <taxon>Pseudomonadota</taxon>
        <taxon>Gammaproteobacteria</taxon>
        <taxon>Lysobacterales</taxon>
        <taxon>Lysobacteraceae</taxon>
        <taxon>Alkalisalibacterium</taxon>
    </lineage>
</organism>
<protein>
    <recommendedName>
        <fullName evidence="4">DUF2306 domain-containing protein</fullName>
    </recommendedName>
</protein>
<keyword evidence="1" id="KW-1133">Transmembrane helix</keyword>
<reference evidence="2 3" key="1">
    <citation type="submission" date="2019-08" db="EMBL/GenBank/DDBJ databases">
        <authorList>
            <person name="Karlyshev A.V."/>
        </authorList>
    </citation>
    <scope>NUCLEOTIDE SEQUENCE [LARGE SCALE GENOMIC DNA]</scope>
    <source>
        <strain evidence="2 3">Alg18-2.2</strain>
    </source>
</reference>
<feature type="transmembrane region" description="Helical" evidence="1">
    <location>
        <begin position="102"/>
        <end position="122"/>
    </location>
</feature>
<sequence length="236" mass="25062">MSSQQIVVFLHVTAGALALLCYWAAALARKGSPWHRAAGQGFLLAMLVVVGTGAPLAWSLWQGGHPRTATFLAYLLLLVSSAMWSARQAVRLKHDFVRYAGPAYRAQAMAVALAGGLVVWIGMTGAGVIFVVFGLVGVVGGIGSLRLAWRGPSDARWWLREHYGAMIGNGVATHIAFLGIGLRGALPGIDPMVQQLLAWLLPVAVAVMAGVWLDRRYGRPSSASSPPLPGRRNSTT</sequence>
<evidence type="ECO:0000313" key="3">
    <source>
        <dbReference type="Proteomes" id="UP000321248"/>
    </source>
</evidence>
<dbReference type="EMBL" id="VRTS01000008">
    <property type="protein sequence ID" value="TXK60719.1"/>
    <property type="molecule type" value="Genomic_DNA"/>
</dbReference>
<keyword evidence="1" id="KW-0472">Membrane</keyword>
<evidence type="ECO:0000313" key="2">
    <source>
        <dbReference type="EMBL" id="TXK60719.1"/>
    </source>
</evidence>
<dbReference type="OrthoDB" id="5984490at2"/>
<proteinExistence type="predicted"/>
<dbReference type="AlphaFoldDB" id="A0A5C8KLP7"/>
<dbReference type="RefSeq" id="WP_147892178.1">
    <property type="nucleotide sequence ID" value="NZ_VRTS01000008.1"/>
</dbReference>
<accession>A0A5C8KLP7</accession>
<keyword evidence="1" id="KW-0812">Transmembrane</keyword>
<feature type="transmembrane region" description="Helical" evidence="1">
    <location>
        <begin position="6"/>
        <end position="25"/>
    </location>
</feature>
<comment type="caution">
    <text evidence="2">The sequence shown here is derived from an EMBL/GenBank/DDBJ whole genome shotgun (WGS) entry which is preliminary data.</text>
</comment>